<evidence type="ECO:0000313" key="3">
    <source>
        <dbReference type="Proteomes" id="UP000622604"/>
    </source>
</evidence>
<organism evidence="2 3">
    <name type="scientific">Paraglaciecola chathamensis</name>
    <dbReference type="NCBI Taxonomy" id="368405"/>
    <lineage>
        <taxon>Bacteria</taxon>
        <taxon>Pseudomonadati</taxon>
        <taxon>Pseudomonadota</taxon>
        <taxon>Gammaproteobacteria</taxon>
        <taxon>Alteromonadales</taxon>
        <taxon>Alteromonadaceae</taxon>
        <taxon>Paraglaciecola</taxon>
    </lineage>
</organism>
<dbReference type="Pfam" id="PF00903">
    <property type="entry name" value="Glyoxalase"/>
    <property type="match status" value="1"/>
</dbReference>
<dbReference type="EMBL" id="BMZC01000005">
    <property type="protein sequence ID" value="GGZ63499.1"/>
    <property type="molecule type" value="Genomic_DNA"/>
</dbReference>
<sequence>MFAHHKINYIEIPVTDIKVAKAFFNSVFDWQFIDYGPDYCSFDGVGIDGGFFSAKQNVSTGNGSVLVVLYSDDLVATQANIEASDGKIVQAIFSFPGGRRFHFTDPCGNEYAVWSDK</sequence>
<dbReference type="AlphaFoldDB" id="A0A8H9M0A3"/>
<reference evidence="2" key="2">
    <citation type="submission" date="2020-09" db="EMBL/GenBank/DDBJ databases">
        <authorList>
            <person name="Sun Q."/>
            <person name="Kim S."/>
        </authorList>
    </citation>
    <scope>NUCLEOTIDE SEQUENCE</scope>
    <source>
        <strain evidence="2">KCTC 32337</strain>
    </source>
</reference>
<evidence type="ECO:0000313" key="2">
    <source>
        <dbReference type="EMBL" id="GGZ63499.1"/>
    </source>
</evidence>
<reference evidence="2" key="1">
    <citation type="journal article" date="2014" name="Int. J. Syst. Evol. Microbiol.">
        <title>Complete genome sequence of Corynebacterium casei LMG S-19264T (=DSM 44701T), isolated from a smear-ripened cheese.</title>
        <authorList>
            <consortium name="US DOE Joint Genome Institute (JGI-PGF)"/>
            <person name="Walter F."/>
            <person name="Albersmeier A."/>
            <person name="Kalinowski J."/>
            <person name="Ruckert C."/>
        </authorList>
    </citation>
    <scope>NUCLEOTIDE SEQUENCE</scope>
    <source>
        <strain evidence="2">KCTC 32337</strain>
    </source>
</reference>
<dbReference type="InterPro" id="IPR037523">
    <property type="entry name" value="VOC_core"/>
</dbReference>
<gene>
    <name evidence="2" type="ORF">GCM10011274_22080</name>
</gene>
<proteinExistence type="predicted"/>
<dbReference type="PANTHER" id="PTHR33993">
    <property type="entry name" value="GLYOXALASE-RELATED"/>
    <property type="match status" value="1"/>
</dbReference>
<dbReference type="RefSeq" id="WP_191866018.1">
    <property type="nucleotide sequence ID" value="NZ_BMZC01000005.1"/>
</dbReference>
<dbReference type="Proteomes" id="UP000622604">
    <property type="component" value="Unassembled WGS sequence"/>
</dbReference>
<evidence type="ECO:0000259" key="1">
    <source>
        <dbReference type="PROSITE" id="PS51819"/>
    </source>
</evidence>
<dbReference type="InterPro" id="IPR052164">
    <property type="entry name" value="Anthracycline_SecMetBiosynth"/>
</dbReference>
<comment type="caution">
    <text evidence="2">The sequence shown here is derived from an EMBL/GenBank/DDBJ whole genome shotgun (WGS) entry which is preliminary data.</text>
</comment>
<dbReference type="SUPFAM" id="SSF54593">
    <property type="entry name" value="Glyoxalase/Bleomycin resistance protein/Dihydroxybiphenyl dioxygenase"/>
    <property type="match status" value="1"/>
</dbReference>
<dbReference type="PROSITE" id="PS51819">
    <property type="entry name" value="VOC"/>
    <property type="match status" value="1"/>
</dbReference>
<dbReference type="InterPro" id="IPR004360">
    <property type="entry name" value="Glyas_Fos-R_dOase_dom"/>
</dbReference>
<feature type="domain" description="VOC" evidence="1">
    <location>
        <begin position="6"/>
        <end position="116"/>
    </location>
</feature>
<name>A0A8H9M0A3_9ALTE</name>
<dbReference type="PANTHER" id="PTHR33993:SF1">
    <property type="entry name" value="GLYOXALASE FAMILY PROTEIN"/>
    <property type="match status" value="1"/>
</dbReference>
<accession>A0A8H9M0A3</accession>
<protein>
    <submittedName>
        <fullName evidence="2">Glyoxalase</fullName>
    </submittedName>
</protein>
<dbReference type="InterPro" id="IPR029068">
    <property type="entry name" value="Glyas_Bleomycin-R_OHBP_Dase"/>
</dbReference>
<dbReference type="CDD" id="cd07247">
    <property type="entry name" value="SgaA_N_like"/>
    <property type="match status" value="1"/>
</dbReference>
<dbReference type="Gene3D" id="3.10.180.10">
    <property type="entry name" value="2,3-Dihydroxybiphenyl 1,2-Dioxygenase, domain 1"/>
    <property type="match status" value="1"/>
</dbReference>